<dbReference type="RefSeq" id="WP_020517878.1">
    <property type="nucleotide sequence ID" value="NZ_JBIAZU010000005.1"/>
</dbReference>
<keyword evidence="2" id="KW-1185">Reference proteome</keyword>
<proteinExistence type="predicted"/>
<dbReference type="Pfam" id="PF04134">
    <property type="entry name" value="DCC1-like"/>
    <property type="match status" value="1"/>
</dbReference>
<sequence length="134" mass="14753">MTSVTPTFVYDGDCSFCTTCAEFIERRIPTRARIVPWQFADLDELGLTTEECEEAVQWVSDSARGSGPDAIALLLRDAGRFWQVAGGFIEFGPVRLAAWPAYRWVADHRHLLPGGTAACSLPQAQRDALFGKSS</sequence>
<dbReference type="Proteomes" id="UP001602245">
    <property type="component" value="Unassembled WGS sequence"/>
</dbReference>
<evidence type="ECO:0000313" key="2">
    <source>
        <dbReference type="Proteomes" id="UP001602245"/>
    </source>
</evidence>
<evidence type="ECO:0000313" key="1">
    <source>
        <dbReference type="EMBL" id="MFF5293324.1"/>
    </source>
</evidence>
<dbReference type="InterPro" id="IPR007263">
    <property type="entry name" value="DCC1-like"/>
</dbReference>
<gene>
    <name evidence="1" type="ORF">ACFY35_28150</name>
</gene>
<dbReference type="EMBL" id="JBIAZU010000005">
    <property type="protein sequence ID" value="MFF5293324.1"/>
    <property type="molecule type" value="Genomic_DNA"/>
</dbReference>
<name>A0ABW6WKZ3_9ACTN</name>
<organism evidence="1 2">
    <name type="scientific">Paractinoplanes globisporus</name>
    <dbReference type="NCBI Taxonomy" id="113565"/>
    <lineage>
        <taxon>Bacteria</taxon>
        <taxon>Bacillati</taxon>
        <taxon>Actinomycetota</taxon>
        <taxon>Actinomycetes</taxon>
        <taxon>Micromonosporales</taxon>
        <taxon>Micromonosporaceae</taxon>
        <taxon>Paractinoplanes</taxon>
    </lineage>
</organism>
<protein>
    <submittedName>
        <fullName evidence="1">Thiol-disulfide oxidoreductase DCC family protein</fullName>
    </submittedName>
</protein>
<reference evidence="1 2" key="1">
    <citation type="submission" date="2024-10" db="EMBL/GenBank/DDBJ databases">
        <title>The Natural Products Discovery Center: Release of the First 8490 Sequenced Strains for Exploring Actinobacteria Biosynthetic Diversity.</title>
        <authorList>
            <person name="Kalkreuter E."/>
            <person name="Kautsar S.A."/>
            <person name="Yang D."/>
            <person name="Bader C.D."/>
            <person name="Teijaro C.N."/>
            <person name="Fluegel L."/>
            <person name="Davis C.M."/>
            <person name="Simpson J.R."/>
            <person name="Lauterbach L."/>
            <person name="Steele A.D."/>
            <person name="Gui C."/>
            <person name="Meng S."/>
            <person name="Li G."/>
            <person name="Viehrig K."/>
            <person name="Ye F."/>
            <person name="Su P."/>
            <person name="Kiefer A.F."/>
            <person name="Nichols A."/>
            <person name="Cepeda A.J."/>
            <person name="Yan W."/>
            <person name="Fan B."/>
            <person name="Jiang Y."/>
            <person name="Adhikari A."/>
            <person name="Zheng C.-J."/>
            <person name="Schuster L."/>
            <person name="Cowan T.M."/>
            <person name="Smanski M.J."/>
            <person name="Chevrette M.G."/>
            <person name="De Carvalho L.P.S."/>
            <person name="Shen B."/>
        </authorList>
    </citation>
    <scope>NUCLEOTIDE SEQUENCE [LARGE SCALE GENOMIC DNA]</scope>
    <source>
        <strain evidence="1 2">NPDC000087</strain>
    </source>
</reference>
<comment type="caution">
    <text evidence="1">The sequence shown here is derived from an EMBL/GenBank/DDBJ whole genome shotgun (WGS) entry which is preliminary data.</text>
</comment>
<accession>A0ABW6WKZ3</accession>